<keyword evidence="9" id="KW-1185">Reference proteome</keyword>
<gene>
    <name evidence="8" type="ORF">GHYDROH2_16480</name>
</gene>
<keyword evidence="5 6" id="KW-0472">Membrane</keyword>
<dbReference type="GO" id="GO:0017004">
    <property type="term" value="P:cytochrome complex assembly"/>
    <property type="evidence" value="ECO:0007669"/>
    <property type="project" value="UniProtKB-KW"/>
</dbReference>
<feature type="domain" description="ResB-like" evidence="7">
    <location>
        <begin position="86"/>
        <end position="189"/>
    </location>
</feature>
<comment type="subcellular location">
    <subcellularLocation>
        <location evidence="1">Membrane</location>
        <topology evidence="1">Multi-pass membrane protein</topology>
    </subcellularLocation>
</comment>
<evidence type="ECO:0000256" key="5">
    <source>
        <dbReference type="ARBA" id="ARBA00023136"/>
    </source>
</evidence>
<evidence type="ECO:0000256" key="2">
    <source>
        <dbReference type="ARBA" id="ARBA00022692"/>
    </source>
</evidence>
<proteinExistence type="predicted"/>
<reference evidence="8" key="1">
    <citation type="submission" date="2022-12" db="EMBL/GenBank/DDBJ databases">
        <title>Reference genome sequencing for broad-spectrum identification of bacterial and archaeal isolates by mass spectrometry.</title>
        <authorList>
            <person name="Sekiguchi Y."/>
            <person name="Tourlousse D.M."/>
        </authorList>
    </citation>
    <scope>NUCLEOTIDE SEQUENCE</scope>
    <source>
        <strain evidence="8">H2</strain>
    </source>
</reference>
<evidence type="ECO:0000313" key="8">
    <source>
        <dbReference type="EMBL" id="GLI38147.1"/>
    </source>
</evidence>
<dbReference type="InterPro" id="IPR007816">
    <property type="entry name" value="ResB-like_domain"/>
</dbReference>
<organism evidence="8 9">
    <name type="scientific">Geobacter hydrogenophilus</name>
    <dbReference type="NCBI Taxonomy" id="40983"/>
    <lineage>
        <taxon>Bacteria</taxon>
        <taxon>Pseudomonadati</taxon>
        <taxon>Thermodesulfobacteriota</taxon>
        <taxon>Desulfuromonadia</taxon>
        <taxon>Geobacterales</taxon>
        <taxon>Geobacteraceae</taxon>
        <taxon>Geobacter</taxon>
    </lineage>
</organism>
<comment type="caution">
    <text evidence="8">The sequence shown here is derived from an EMBL/GenBank/DDBJ whole genome shotgun (WGS) entry which is preliminary data.</text>
</comment>
<evidence type="ECO:0000256" key="3">
    <source>
        <dbReference type="ARBA" id="ARBA00022748"/>
    </source>
</evidence>
<evidence type="ECO:0000256" key="4">
    <source>
        <dbReference type="ARBA" id="ARBA00022989"/>
    </source>
</evidence>
<feature type="transmembrane region" description="Helical" evidence="6">
    <location>
        <begin position="209"/>
        <end position="229"/>
    </location>
</feature>
<keyword evidence="3" id="KW-0201">Cytochrome c-type biogenesis</keyword>
<feature type="transmembrane region" description="Helical" evidence="6">
    <location>
        <begin position="56"/>
        <end position="78"/>
    </location>
</feature>
<evidence type="ECO:0000256" key="1">
    <source>
        <dbReference type="ARBA" id="ARBA00004141"/>
    </source>
</evidence>
<dbReference type="RefSeq" id="WP_214186100.1">
    <property type="nucleotide sequence ID" value="NZ_BSDS01000001.1"/>
</dbReference>
<evidence type="ECO:0000256" key="6">
    <source>
        <dbReference type="SAM" id="Phobius"/>
    </source>
</evidence>
<protein>
    <submittedName>
        <fullName evidence="8">Cytochrome c biogenesis protein ResB</fullName>
    </submittedName>
</protein>
<accession>A0A9W6G0H6</accession>
<dbReference type="AlphaFoldDB" id="A0A9W6G0H6"/>
<evidence type="ECO:0000259" key="7">
    <source>
        <dbReference type="Pfam" id="PF05140"/>
    </source>
</evidence>
<name>A0A9W6G0H6_9BACT</name>
<evidence type="ECO:0000313" key="9">
    <source>
        <dbReference type="Proteomes" id="UP001144352"/>
    </source>
</evidence>
<keyword evidence="2 6" id="KW-0812">Transmembrane</keyword>
<dbReference type="Pfam" id="PF05140">
    <property type="entry name" value="ResB"/>
    <property type="match status" value="1"/>
</dbReference>
<dbReference type="Proteomes" id="UP001144352">
    <property type="component" value="Unassembled WGS sequence"/>
</dbReference>
<sequence>MIKRIYDFLASLSLGLWLMGGVMVLLAAGSFGGEDTASLNEMPLFAWLGAAPFSASWWLWGTLVLLTLMAVNTLLCSVEAIRKRYGKSGLLALLAPQLMHAGFLLIVLAHLLSAKGGEKQAMQLFEGSNLRFAGGSFVMVDAIEVETDPRGMPVDYRARMRVVEQGRSTPVTVRPNEPLFHEGIGIYLKQAAPFPFPTAYVEIHREPGAGWALAGALLFTAGNVMLLAVRRERRTA</sequence>
<keyword evidence="4 6" id="KW-1133">Transmembrane helix</keyword>
<dbReference type="GO" id="GO:0016020">
    <property type="term" value="C:membrane"/>
    <property type="evidence" value="ECO:0007669"/>
    <property type="project" value="UniProtKB-SubCell"/>
</dbReference>
<dbReference type="EMBL" id="BSDS01000001">
    <property type="protein sequence ID" value="GLI38147.1"/>
    <property type="molecule type" value="Genomic_DNA"/>
</dbReference>
<feature type="transmembrane region" description="Helical" evidence="6">
    <location>
        <begin position="90"/>
        <end position="112"/>
    </location>
</feature>